<comment type="caution">
    <text evidence="2">The sequence shown here is derived from an EMBL/GenBank/DDBJ whole genome shotgun (WGS) entry which is preliminary data.</text>
</comment>
<evidence type="ECO:0000313" key="3">
    <source>
        <dbReference type="Proteomes" id="UP000663888"/>
    </source>
</evidence>
<sequence>MTRLSALLASFIALSTGLAPVLSLSQGNYTLSQERPLGEDLYLHSELGFNESIEMIKFNEHDKAQQWRVDPLSDGSYTISNVKYGCNLHKDPVSWRFPPLVICGEKKERFSLTPVSEKAGNVYYIDIFNTSPIDFTRMHKETILTKVTFTSQIFPELPDPPNVQISYRKFIFTPVSDNS</sequence>
<proteinExistence type="predicted"/>
<gene>
    <name evidence="2" type="ORF">RDB_LOCUS62929</name>
</gene>
<accession>A0A8H3B5N9</accession>
<evidence type="ECO:0008006" key="4">
    <source>
        <dbReference type="Google" id="ProtNLM"/>
    </source>
</evidence>
<protein>
    <recommendedName>
        <fullName evidence="4">Ricin B lectin domain-containing protein</fullName>
    </recommendedName>
</protein>
<evidence type="ECO:0000256" key="1">
    <source>
        <dbReference type="SAM" id="SignalP"/>
    </source>
</evidence>
<reference evidence="2" key="1">
    <citation type="submission" date="2021-01" db="EMBL/GenBank/DDBJ databases">
        <authorList>
            <person name="Kaushik A."/>
        </authorList>
    </citation>
    <scope>NUCLEOTIDE SEQUENCE</scope>
    <source>
        <strain evidence="2">AG4-R118</strain>
    </source>
</reference>
<dbReference type="Proteomes" id="UP000663888">
    <property type="component" value="Unassembled WGS sequence"/>
</dbReference>
<dbReference type="AlphaFoldDB" id="A0A8H3B5N9"/>
<dbReference type="EMBL" id="CAJMWX010001034">
    <property type="protein sequence ID" value="CAE6447997.1"/>
    <property type="molecule type" value="Genomic_DNA"/>
</dbReference>
<evidence type="ECO:0000313" key="2">
    <source>
        <dbReference type="EMBL" id="CAE6447997.1"/>
    </source>
</evidence>
<organism evidence="2 3">
    <name type="scientific">Rhizoctonia solani</name>
    <dbReference type="NCBI Taxonomy" id="456999"/>
    <lineage>
        <taxon>Eukaryota</taxon>
        <taxon>Fungi</taxon>
        <taxon>Dikarya</taxon>
        <taxon>Basidiomycota</taxon>
        <taxon>Agaricomycotina</taxon>
        <taxon>Agaricomycetes</taxon>
        <taxon>Cantharellales</taxon>
        <taxon>Ceratobasidiaceae</taxon>
        <taxon>Rhizoctonia</taxon>
    </lineage>
</organism>
<feature type="signal peptide" evidence="1">
    <location>
        <begin position="1"/>
        <end position="23"/>
    </location>
</feature>
<feature type="chain" id="PRO_5034210086" description="Ricin B lectin domain-containing protein" evidence="1">
    <location>
        <begin position="24"/>
        <end position="179"/>
    </location>
</feature>
<name>A0A8H3B5N9_9AGAM</name>
<keyword evidence="1" id="KW-0732">Signal</keyword>